<organism evidence="1 2">
    <name type="scientific">Halopseudomonas phragmitis</name>
    <dbReference type="NCBI Taxonomy" id="1931241"/>
    <lineage>
        <taxon>Bacteria</taxon>
        <taxon>Pseudomonadati</taxon>
        <taxon>Pseudomonadota</taxon>
        <taxon>Gammaproteobacteria</taxon>
        <taxon>Pseudomonadales</taxon>
        <taxon>Pseudomonadaceae</taxon>
        <taxon>Halopseudomonas</taxon>
    </lineage>
</organism>
<evidence type="ECO:0000313" key="2">
    <source>
        <dbReference type="Proteomes" id="UP000243488"/>
    </source>
</evidence>
<name>A0A1V0B4H8_9GAMM</name>
<dbReference type="InterPro" id="IPR011009">
    <property type="entry name" value="Kinase-like_dom_sf"/>
</dbReference>
<dbReference type="EMBL" id="CP020100">
    <property type="protein sequence ID" value="AQZ94815.1"/>
    <property type="molecule type" value="Genomic_DNA"/>
</dbReference>
<dbReference type="AlphaFoldDB" id="A0A1V0B4H8"/>
<sequence>MIDTRQLRAYGRRPPQPLSLTLDDGRSLQILQWLRILPGKRLVGQALLDGELVLAKLFIAHGAERHWSREKQGVEALQLKAIPTPGLVASGRIPGGGHYLLTRFLSGAQTQQQRWEALSSTEPASAEAQGLVAEVVAMLARMHAQGLTQSDLHMGNFLWHQGQLYVIDGDAVSVQSSSEALNARDAADNLGAFFAQLPVAWEEQLELLLVGYLGVNSARAIDPQRVLQALERGRQWRLQDYLGKALRDCSLFSVRRNWWRFLSIKRSESAELLPVMNEPDSLFDSEPLLKDGGSSTVTRFTRGERTLVVKRYNIKSLGHWLRRFWRPSRAWHSWLAAHRLQFLDIATPAPLAMCESRFGPLRRRAWLVTEFCPGQDLLSLFDPTGQELPAPEQCQALLKVFSELARQRISHGDCKATNLLWHQGRVWLIDLDAMQAHSSEAAWRRAWAEDRARLIRNWPAGSPLGLWLDEQLPR</sequence>
<accession>A0A1V0B4H8</accession>
<keyword evidence="2" id="KW-1185">Reference proteome</keyword>
<dbReference type="RefSeq" id="WP_080049668.1">
    <property type="nucleotide sequence ID" value="NZ_CP020100.1"/>
</dbReference>
<proteinExistence type="predicted"/>
<protein>
    <recommendedName>
        <fullName evidence="3">Serine/threonine protein kinase</fullName>
    </recommendedName>
</protein>
<dbReference type="Proteomes" id="UP000243488">
    <property type="component" value="Chromosome"/>
</dbReference>
<dbReference type="Pfam" id="PF06293">
    <property type="entry name" value="Kdo"/>
    <property type="match status" value="2"/>
</dbReference>
<dbReference type="Gene3D" id="1.10.510.10">
    <property type="entry name" value="Transferase(Phosphotransferase) domain 1"/>
    <property type="match status" value="2"/>
</dbReference>
<evidence type="ECO:0000313" key="1">
    <source>
        <dbReference type="EMBL" id="AQZ94815.1"/>
    </source>
</evidence>
<dbReference type="KEGG" id="ppha:BVH74_08665"/>
<evidence type="ECO:0008006" key="3">
    <source>
        <dbReference type="Google" id="ProtNLM"/>
    </source>
</evidence>
<dbReference type="STRING" id="1931241.BVH74_08665"/>
<dbReference type="SUPFAM" id="SSF56112">
    <property type="entry name" value="Protein kinase-like (PK-like)"/>
    <property type="match status" value="2"/>
</dbReference>
<reference evidence="1 2" key="1">
    <citation type="submission" date="2017-03" db="EMBL/GenBank/DDBJ databases">
        <title>Complete genome sequence of the novel DNRA strain Pseudomonas sp. S-6-2 isolated from Chinese polluted river sediment. Journal of Biotechnology.</title>
        <authorList>
            <person name="Li J."/>
            <person name="Xiang F."/>
            <person name="Wang L."/>
            <person name="Xi L."/>
            <person name="Liu J."/>
        </authorList>
    </citation>
    <scope>NUCLEOTIDE SEQUENCE [LARGE SCALE GENOMIC DNA]</scope>
    <source>
        <strain evidence="1 2">S-6-2</strain>
    </source>
</reference>
<gene>
    <name evidence="1" type="ORF">BVH74_08665</name>
</gene>